<dbReference type="PROSITE" id="PS50943">
    <property type="entry name" value="HTH_CROC1"/>
    <property type="match status" value="1"/>
</dbReference>
<gene>
    <name evidence="3" type="ORF">GCM10011399_36280</name>
</gene>
<accession>A0A917BFS1</accession>
<dbReference type="GO" id="GO:0003700">
    <property type="term" value="F:DNA-binding transcription factor activity"/>
    <property type="evidence" value="ECO:0007669"/>
    <property type="project" value="TreeGrafter"/>
</dbReference>
<dbReference type="GO" id="GO:0005829">
    <property type="term" value="C:cytosol"/>
    <property type="evidence" value="ECO:0007669"/>
    <property type="project" value="TreeGrafter"/>
</dbReference>
<dbReference type="EMBL" id="BMGP01000007">
    <property type="protein sequence ID" value="GGF40184.1"/>
    <property type="molecule type" value="Genomic_DNA"/>
</dbReference>
<dbReference type="Proteomes" id="UP000598775">
    <property type="component" value="Unassembled WGS sequence"/>
</dbReference>
<dbReference type="Gene3D" id="1.10.260.40">
    <property type="entry name" value="lambda repressor-like DNA-binding domains"/>
    <property type="match status" value="1"/>
</dbReference>
<dbReference type="SUPFAM" id="SSF51182">
    <property type="entry name" value="RmlC-like cupins"/>
    <property type="match status" value="1"/>
</dbReference>
<dbReference type="InterPro" id="IPR011051">
    <property type="entry name" value="RmlC_Cupin_sf"/>
</dbReference>
<dbReference type="InterPro" id="IPR010982">
    <property type="entry name" value="Lambda_DNA-bd_dom_sf"/>
</dbReference>
<evidence type="ECO:0000313" key="3">
    <source>
        <dbReference type="EMBL" id="GGF40184.1"/>
    </source>
</evidence>
<keyword evidence="1" id="KW-0238">DNA-binding</keyword>
<sequence>MSSTKPLDEEAVLVGGRIRSLRKAHGLTLVQLASATAMSQPFLSLVERGHARLSLASLARVARELGVRSDELLAQRPVNRITTAEVDLVPTDHRDRPAQGDRALWQLAQLPGGLVGVEMFGSEPEFTEFAVHTRDEFVYVLAGTLEVSGGPDDPHVRSLGRGDSIAFRAGAAHGWRAPEPTGYRLLIVTAPTTDARP</sequence>
<dbReference type="AlphaFoldDB" id="A0A917BFS1"/>
<dbReference type="Pfam" id="PF01381">
    <property type="entry name" value="HTH_3"/>
    <property type="match status" value="1"/>
</dbReference>
<dbReference type="CDD" id="cd00093">
    <property type="entry name" value="HTH_XRE"/>
    <property type="match status" value="1"/>
</dbReference>
<dbReference type="Pfam" id="PF07883">
    <property type="entry name" value="Cupin_2"/>
    <property type="match status" value="1"/>
</dbReference>
<reference evidence="3 4" key="1">
    <citation type="journal article" date="2014" name="Int. J. Syst. Evol. Microbiol.">
        <title>Complete genome sequence of Corynebacterium casei LMG S-19264T (=DSM 44701T), isolated from a smear-ripened cheese.</title>
        <authorList>
            <consortium name="US DOE Joint Genome Institute (JGI-PGF)"/>
            <person name="Walter F."/>
            <person name="Albersmeier A."/>
            <person name="Kalinowski J."/>
            <person name="Ruckert C."/>
        </authorList>
    </citation>
    <scope>NUCLEOTIDE SEQUENCE [LARGE SCALE GENOMIC DNA]</scope>
    <source>
        <strain evidence="3 4">CGMCC 1.12976</strain>
    </source>
</reference>
<dbReference type="PANTHER" id="PTHR46797">
    <property type="entry name" value="HTH-TYPE TRANSCRIPTIONAL REGULATOR"/>
    <property type="match status" value="1"/>
</dbReference>
<dbReference type="Gene3D" id="2.60.120.10">
    <property type="entry name" value="Jelly Rolls"/>
    <property type="match status" value="1"/>
</dbReference>
<dbReference type="InterPro" id="IPR013096">
    <property type="entry name" value="Cupin_2"/>
</dbReference>
<dbReference type="InterPro" id="IPR050807">
    <property type="entry name" value="TransReg_Diox_bact_type"/>
</dbReference>
<dbReference type="CDD" id="cd02209">
    <property type="entry name" value="cupin_XRE_C"/>
    <property type="match status" value="1"/>
</dbReference>
<protein>
    <submittedName>
        <fullName evidence="3">XRE family transcriptional regulator</fullName>
    </submittedName>
</protein>
<dbReference type="InterPro" id="IPR001387">
    <property type="entry name" value="Cro/C1-type_HTH"/>
</dbReference>
<dbReference type="SMART" id="SM00530">
    <property type="entry name" value="HTH_XRE"/>
    <property type="match status" value="1"/>
</dbReference>
<dbReference type="InterPro" id="IPR014710">
    <property type="entry name" value="RmlC-like_jellyroll"/>
</dbReference>
<comment type="caution">
    <text evidence="3">The sequence shown here is derived from an EMBL/GenBank/DDBJ whole genome shotgun (WGS) entry which is preliminary data.</text>
</comment>
<dbReference type="RefSeq" id="WP_188680902.1">
    <property type="nucleotide sequence ID" value="NZ_BMGP01000007.1"/>
</dbReference>
<dbReference type="GO" id="GO:0003677">
    <property type="term" value="F:DNA binding"/>
    <property type="evidence" value="ECO:0007669"/>
    <property type="project" value="UniProtKB-KW"/>
</dbReference>
<feature type="domain" description="HTH cro/C1-type" evidence="2">
    <location>
        <begin position="18"/>
        <end position="72"/>
    </location>
</feature>
<organism evidence="3 4">
    <name type="scientific">Subtercola lobariae</name>
    <dbReference type="NCBI Taxonomy" id="1588641"/>
    <lineage>
        <taxon>Bacteria</taxon>
        <taxon>Bacillati</taxon>
        <taxon>Actinomycetota</taxon>
        <taxon>Actinomycetes</taxon>
        <taxon>Micrococcales</taxon>
        <taxon>Microbacteriaceae</taxon>
        <taxon>Subtercola</taxon>
    </lineage>
</organism>
<name>A0A917BFS1_9MICO</name>
<evidence type="ECO:0000259" key="2">
    <source>
        <dbReference type="PROSITE" id="PS50943"/>
    </source>
</evidence>
<evidence type="ECO:0000256" key="1">
    <source>
        <dbReference type="ARBA" id="ARBA00023125"/>
    </source>
</evidence>
<keyword evidence="4" id="KW-1185">Reference proteome</keyword>
<dbReference type="PANTHER" id="PTHR46797:SF1">
    <property type="entry name" value="METHYLPHOSPHONATE SYNTHASE"/>
    <property type="match status" value="1"/>
</dbReference>
<evidence type="ECO:0000313" key="4">
    <source>
        <dbReference type="Proteomes" id="UP000598775"/>
    </source>
</evidence>
<proteinExistence type="predicted"/>
<dbReference type="SUPFAM" id="SSF47413">
    <property type="entry name" value="lambda repressor-like DNA-binding domains"/>
    <property type="match status" value="1"/>
</dbReference>